<dbReference type="Gene3D" id="3.10.20.90">
    <property type="entry name" value="Phosphatidylinositol 3-kinase Catalytic Subunit, Chain A, domain 1"/>
    <property type="match status" value="1"/>
</dbReference>
<gene>
    <name evidence="2" type="ORF">PBRASI_LOCUS6624</name>
</gene>
<accession>A0A9N9BVF0</accession>
<dbReference type="InterPro" id="IPR040610">
    <property type="entry name" value="SNRNP25_ubiquitin"/>
</dbReference>
<sequence>MTEKVNNQLLRLAKGIYTCEGSIIVGTLNMQVMVMVTMNKVKVASDAAPPNTSASQDSSVNEPIEAELLLQELFEDQLLSDLPPNITIQEVDTLIALELGTAFEITIERNGLEDLVLIVRQNATVYDLKCMITSKIEREVNGDQQTHIETRSPKRKRVISWKYIWNSYCLMFQTQKLLNDRARIQEFGIKSGSVIKFTRYIREKRHLPAR</sequence>
<keyword evidence="3" id="KW-1185">Reference proteome</keyword>
<comment type="caution">
    <text evidence="2">The sequence shown here is derived from an EMBL/GenBank/DDBJ whole genome shotgun (WGS) entry which is preliminary data.</text>
</comment>
<proteinExistence type="predicted"/>
<organism evidence="2 3">
    <name type="scientific">Paraglomus brasilianum</name>
    <dbReference type="NCBI Taxonomy" id="144538"/>
    <lineage>
        <taxon>Eukaryota</taxon>
        <taxon>Fungi</taxon>
        <taxon>Fungi incertae sedis</taxon>
        <taxon>Mucoromycota</taxon>
        <taxon>Glomeromycotina</taxon>
        <taxon>Glomeromycetes</taxon>
        <taxon>Paraglomerales</taxon>
        <taxon>Paraglomeraceae</taxon>
        <taxon>Paraglomus</taxon>
    </lineage>
</organism>
<dbReference type="OrthoDB" id="72819at2759"/>
<dbReference type="InterPro" id="IPR039690">
    <property type="entry name" value="SNRNP25"/>
</dbReference>
<protein>
    <submittedName>
        <fullName evidence="2">1877_t:CDS:1</fullName>
    </submittedName>
</protein>
<evidence type="ECO:0000313" key="3">
    <source>
        <dbReference type="Proteomes" id="UP000789739"/>
    </source>
</evidence>
<dbReference type="AlphaFoldDB" id="A0A9N9BVF0"/>
<dbReference type="InterPro" id="IPR029071">
    <property type="entry name" value="Ubiquitin-like_domsf"/>
</dbReference>
<evidence type="ECO:0000313" key="2">
    <source>
        <dbReference type="EMBL" id="CAG8581116.1"/>
    </source>
</evidence>
<name>A0A9N9BVF0_9GLOM</name>
<evidence type="ECO:0000259" key="1">
    <source>
        <dbReference type="Pfam" id="PF18036"/>
    </source>
</evidence>
<dbReference type="GO" id="GO:0005681">
    <property type="term" value="C:spliceosomal complex"/>
    <property type="evidence" value="ECO:0007669"/>
    <property type="project" value="TreeGrafter"/>
</dbReference>
<dbReference type="Proteomes" id="UP000789739">
    <property type="component" value="Unassembled WGS sequence"/>
</dbReference>
<dbReference type="PANTHER" id="PTHR14942:SF0">
    <property type="entry name" value="U11_U12 SMALL NUCLEAR RIBONUCLEOPROTEIN 25 KDA PROTEIN"/>
    <property type="match status" value="1"/>
</dbReference>
<reference evidence="2" key="1">
    <citation type="submission" date="2021-06" db="EMBL/GenBank/DDBJ databases">
        <authorList>
            <person name="Kallberg Y."/>
            <person name="Tangrot J."/>
            <person name="Rosling A."/>
        </authorList>
    </citation>
    <scope>NUCLEOTIDE SEQUENCE</scope>
    <source>
        <strain evidence="2">BR232B</strain>
    </source>
</reference>
<dbReference type="PANTHER" id="PTHR14942">
    <property type="entry name" value="U11/U12 SMALL NUCLEAR RIBONUCLEOPROTEIN 25 KDA PROTEIN"/>
    <property type="match status" value="1"/>
</dbReference>
<dbReference type="CDD" id="cd17058">
    <property type="entry name" value="Ubl_SNRNP25"/>
    <property type="match status" value="1"/>
</dbReference>
<dbReference type="Pfam" id="PF18036">
    <property type="entry name" value="Ubiquitin_4"/>
    <property type="match status" value="1"/>
</dbReference>
<dbReference type="EMBL" id="CAJVPI010000901">
    <property type="protein sequence ID" value="CAG8581116.1"/>
    <property type="molecule type" value="Genomic_DNA"/>
</dbReference>
<dbReference type="SUPFAM" id="SSF54236">
    <property type="entry name" value="Ubiquitin-like"/>
    <property type="match status" value="1"/>
</dbReference>
<dbReference type="GO" id="GO:0000398">
    <property type="term" value="P:mRNA splicing, via spliceosome"/>
    <property type="evidence" value="ECO:0007669"/>
    <property type="project" value="InterPro"/>
</dbReference>
<feature type="domain" description="SNRNP25 ubiquitin-like" evidence="1">
    <location>
        <begin position="104"/>
        <end position="200"/>
    </location>
</feature>